<feature type="region of interest" description="Disordered" evidence="1">
    <location>
        <begin position="95"/>
        <end position="114"/>
    </location>
</feature>
<keyword evidence="2" id="KW-0472">Membrane</keyword>
<protein>
    <submittedName>
        <fullName evidence="3">Altered inheritance of mitochondria protein 32</fullName>
    </submittedName>
</protein>
<dbReference type="Pfam" id="PF06999">
    <property type="entry name" value="Suc_Fer-like"/>
    <property type="match status" value="1"/>
</dbReference>
<dbReference type="PANTHER" id="PTHR31902">
    <property type="entry name" value="ACTIN PATCHES DISTAL PROTEIN 1"/>
    <property type="match status" value="1"/>
</dbReference>
<keyword evidence="2" id="KW-0812">Transmembrane</keyword>
<dbReference type="EMBL" id="GDJX01003392">
    <property type="protein sequence ID" value="JAT64544.1"/>
    <property type="molecule type" value="Transcribed_RNA"/>
</dbReference>
<feature type="transmembrane region" description="Helical" evidence="2">
    <location>
        <begin position="449"/>
        <end position="468"/>
    </location>
</feature>
<evidence type="ECO:0000256" key="2">
    <source>
        <dbReference type="SAM" id="Phobius"/>
    </source>
</evidence>
<evidence type="ECO:0000256" key="1">
    <source>
        <dbReference type="SAM" id="MobiDB-lite"/>
    </source>
</evidence>
<feature type="compositionally biased region" description="Basic residues" evidence="1">
    <location>
        <begin position="1"/>
        <end position="15"/>
    </location>
</feature>
<dbReference type="FunFam" id="3.40.30.10:FF:000213">
    <property type="entry name" value="APD1p protein"/>
    <property type="match status" value="1"/>
</dbReference>
<accession>A0A1D1ZCD9</accession>
<name>A0A1D1ZCD9_9ARAE</name>
<organism evidence="3">
    <name type="scientific">Anthurium amnicola</name>
    <dbReference type="NCBI Taxonomy" id="1678845"/>
    <lineage>
        <taxon>Eukaryota</taxon>
        <taxon>Viridiplantae</taxon>
        <taxon>Streptophyta</taxon>
        <taxon>Embryophyta</taxon>
        <taxon>Tracheophyta</taxon>
        <taxon>Spermatophyta</taxon>
        <taxon>Magnoliopsida</taxon>
        <taxon>Liliopsida</taxon>
        <taxon>Araceae</taxon>
        <taxon>Pothoideae</taxon>
        <taxon>Potheae</taxon>
        <taxon>Anthurium</taxon>
    </lineage>
</organism>
<feature type="region of interest" description="Disordered" evidence="1">
    <location>
        <begin position="1"/>
        <end position="90"/>
    </location>
</feature>
<dbReference type="SUPFAM" id="SSF52833">
    <property type="entry name" value="Thioredoxin-like"/>
    <property type="match status" value="1"/>
</dbReference>
<keyword evidence="2" id="KW-1133">Transmembrane helix</keyword>
<proteinExistence type="predicted"/>
<dbReference type="Gene3D" id="3.40.30.10">
    <property type="entry name" value="Glutaredoxin"/>
    <property type="match status" value="1"/>
</dbReference>
<dbReference type="AlphaFoldDB" id="A0A1D1ZCD9"/>
<gene>
    <name evidence="3" type="primary">AIM32_2</name>
    <name evidence="3" type="ORF">g.121475</name>
</gene>
<dbReference type="CDD" id="cd03062">
    <property type="entry name" value="TRX_Fd_Sucrase"/>
    <property type="match status" value="1"/>
</dbReference>
<dbReference type="InterPro" id="IPR009737">
    <property type="entry name" value="Aim32/Apd1-like"/>
</dbReference>
<reference evidence="3" key="1">
    <citation type="submission" date="2015-07" db="EMBL/GenBank/DDBJ databases">
        <title>Transcriptome Assembly of Anthurium amnicola.</title>
        <authorList>
            <person name="Suzuki J."/>
        </authorList>
    </citation>
    <scope>NUCLEOTIDE SEQUENCE</scope>
</reference>
<dbReference type="PANTHER" id="PTHR31902:SF14">
    <property type="entry name" value="ACTIN PATCHES DISTAL PROTEIN 1"/>
    <property type="match status" value="1"/>
</dbReference>
<sequence length="472" mass="51216">SPPRLVFRKHTHKEKKTAGLHNPTPSSPLFAGNPNPFSLSLSLSPSRRPAMEDPNASPPIAAAGGGGGASADESLLVPDPGSQIGSAHGSYQNEGLLSAAGGDGGNGSGSDAEFGFQRPEFGQETLAGTVQMYERHLFLCYKDPLVWPSRVEAAEFDRLPRLLSAAIKNRKADIKKQTRLTLCEGEDGTESSNGDVLIFPDMIRYRRLTHFDVDVFVEEVLVKNAEWFPGVVETLTRSYVFVCSHGSRDKRCGVCGPPLIKRFKEEIQERSLQDHVTVSACSHIGGHKYAGNVIIFGPGADGVVTGHWYGYVSPDDVPVLLDQHIGKGEVVTHLWRGQMGLSEEQQKKDPEPVLQVNGETEREGFEKEPSQLQGIVNGAGGCCQGLGNSTCCQNLPPEVKPETNNTEECGAQEIEDSKESNTSSSKGSRTRKICAMPTWFERWEREDTYAALAVAAAVVSVVVAYGCYKQTR</sequence>
<dbReference type="InterPro" id="IPR036249">
    <property type="entry name" value="Thioredoxin-like_sf"/>
</dbReference>
<evidence type="ECO:0000313" key="3">
    <source>
        <dbReference type="EMBL" id="JAT64544.1"/>
    </source>
</evidence>
<feature type="non-terminal residue" evidence="3">
    <location>
        <position position="1"/>
    </location>
</feature>
<feature type="compositionally biased region" description="Low complexity" evidence="1">
    <location>
        <begin position="38"/>
        <end position="48"/>
    </location>
</feature>